<gene>
    <name evidence="2" type="ORF">Tci_051419</name>
</gene>
<accession>A0A6L2MZP7</accession>
<dbReference type="EMBL" id="BKCJ010007872">
    <property type="protein sequence ID" value="GEU79441.1"/>
    <property type="molecule type" value="Genomic_DNA"/>
</dbReference>
<comment type="caution">
    <text evidence="2">The sequence shown here is derived from an EMBL/GenBank/DDBJ whole genome shotgun (WGS) entry which is preliminary data.</text>
</comment>
<dbReference type="AlphaFoldDB" id="A0A6L2MZP7"/>
<protein>
    <recommendedName>
        <fullName evidence="3">CCHC-type domain-containing protein</fullName>
    </recommendedName>
</protein>
<evidence type="ECO:0000313" key="2">
    <source>
        <dbReference type="EMBL" id="GEU79441.1"/>
    </source>
</evidence>
<proteinExistence type="predicted"/>
<sequence>MYITCSISSFTQPKASMDSCWTCGNPFHSYENCLEEIASRKEREPETYDYRSQYDAYEYDTHHTNYNMEMEDDTMYQGKDYAKIIKNQSKPGNIGHKIGSLHQKPNQQAFFYSNQPMKPKMSKDSKFKGGNPCAYPSSNRRLGSNGEKDLDFLS</sequence>
<evidence type="ECO:0008006" key="3">
    <source>
        <dbReference type="Google" id="ProtNLM"/>
    </source>
</evidence>
<organism evidence="2">
    <name type="scientific">Tanacetum cinerariifolium</name>
    <name type="common">Dalmatian daisy</name>
    <name type="synonym">Chrysanthemum cinerariifolium</name>
    <dbReference type="NCBI Taxonomy" id="118510"/>
    <lineage>
        <taxon>Eukaryota</taxon>
        <taxon>Viridiplantae</taxon>
        <taxon>Streptophyta</taxon>
        <taxon>Embryophyta</taxon>
        <taxon>Tracheophyta</taxon>
        <taxon>Spermatophyta</taxon>
        <taxon>Magnoliopsida</taxon>
        <taxon>eudicotyledons</taxon>
        <taxon>Gunneridae</taxon>
        <taxon>Pentapetalae</taxon>
        <taxon>asterids</taxon>
        <taxon>campanulids</taxon>
        <taxon>Asterales</taxon>
        <taxon>Asteraceae</taxon>
        <taxon>Asteroideae</taxon>
        <taxon>Anthemideae</taxon>
        <taxon>Anthemidinae</taxon>
        <taxon>Tanacetum</taxon>
    </lineage>
</organism>
<feature type="region of interest" description="Disordered" evidence="1">
    <location>
        <begin position="117"/>
        <end position="154"/>
    </location>
</feature>
<reference evidence="2" key="1">
    <citation type="journal article" date="2019" name="Sci. Rep.">
        <title>Draft genome of Tanacetum cinerariifolium, the natural source of mosquito coil.</title>
        <authorList>
            <person name="Yamashiro T."/>
            <person name="Shiraishi A."/>
            <person name="Satake H."/>
            <person name="Nakayama K."/>
        </authorList>
    </citation>
    <scope>NUCLEOTIDE SEQUENCE</scope>
</reference>
<name>A0A6L2MZP7_TANCI</name>
<evidence type="ECO:0000256" key="1">
    <source>
        <dbReference type="SAM" id="MobiDB-lite"/>
    </source>
</evidence>